<organism evidence="2 3">
    <name type="scientific">Xenopus laevis</name>
    <name type="common">African clawed frog</name>
    <dbReference type="NCBI Taxonomy" id="8355"/>
    <lineage>
        <taxon>Eukaryota</taxon>
        <taxon>Metazoa</taxon>
        <taxon>Chordata</taxon>
        <taxon>Craniata</taxon>
        <taxon>Vertebrata</taxon>
        <taxon>Euteleostomi</taxon>
        <taxon>Amphibia</taxon>
        <taxon>Batrachia</taxon>
        <taxon>Anura</taxon>
        <taxon>Pipoidea</taxon>
        <taxon>Pipidae</taxon>
        <taxon>Xenopodinae</taxon>
        <taxon>Xenopus</taxon>
        <taxon>Xenopus</taxon>
    </lineage>
</organism>
<gene>
    <name evidence="2" type="ORF">XELAEV_18023361mg</name>
</gene>
<keyword evidence="1" id="KW-1133">Transmembrane helix</keyword>
<sequence>MCRGYTSAHKLILIFQYTNTQRSSFMAIYTLTCSGLGTIHTYAFLNRTQIRTLTDAVMPQQGNYYLASY</sequence>
<keyword evidence="1" id="KW-0472">Membrane</keyword>
<name>A0A974D6P0_XENLA</name>
<keyword evidence="1" id="KW-0812">Transmembrane</keyword>
<accession>A0A974D6P0</accession>
<evidence type="ECO:0000256" key="1">
    <source>
        <dbReference type="SAM" id="Phobius"/>
    </source>
</evidence>
<dbReference type="AlphaFoldDB" id="A0A974D6P0"/>
<evidence type="ECO:0000313" key="2">
    <source>
        <dbReference type="EMBL" id="OCT85197.1"/>
    </source>
</evidence>
<evidence type="ECO:0000313" key="3">
    <source>
        <dbReference type="Proteomes" id="UP000694892"/>
    </source>
</evidence>
<proteinExistence type="predicted"/>
<dbReference type="EMBL" id="CM004472">
    <property type="protein sequence ID" value="OCT85197.1"/>
    <property type="molecule type" value="Genomic_DNA"/>
</dbReference>
<feature type="transmembrane region" description="Helical" evidence="1">
    <location>
        <begin position="26"/>
        <end position="45"/>
    </location>
</feature>
<dbReference type="Proteomes" id="UP000694892">
    <property type="component" value="Chromosome 4L"/>
</dbReference>
<reference evidence="3" key="1">
    <citation type="journal article" date="2016" name="Nature">
        <title>Genome evolution in the allotetraploid frog Xenopus laevis.</title>
        <authorList>
            <person name="Session A.M."/>
            <person name="Uno Y."/>
            <person name="Kwon T."/>
            <person name="Chapman J.A."/>
            <person name="Toyoda A."/>
            <person name="Takahashi S."/>
            <person name="Fukui A."/>
            <person name="Hikosaka A."/>
            <person name="Suzuki A."/>
            <person name="Kondo M."/>
            <person name="van Heeringen S.J."/>
            <person name="Quigley I."/>
            <person name="Heinz S."/>
            <person name="Ogino H."/>
            <person name="Ochi H."/>
            <person name="Hellsten U."/>
            <person name="Lyons J.B."/>
            <person name="Simakov O."/>
            <person name="Putnam N."/>
            <person name="Stites J."/>
            <person name="Kuroki Y."/>
            <person name="Tanaka T."/>
            <person name="Michiue T."/>
            <person name="Watanabe M."/>
            <person name="Bogdanovic O."/>
            <person name="Lister R."/>
            <person name="Georgiou G."/>
            <person name="Paranjpe S.S."/>
            <person name="van Kruijsbergen I."/>
            <person name="Shu S."/>
            <person name="Carlson J."/>
            <person name="Kinoshita T."/>
            <person name="Ohta Y."/>
            <person name="Mawaribuchi S."/>
            <person name="Jenkins J."/>
            <person name="Grimwood J."/>
            <person name="Schmutz J."/>
            <person name="Mitros T."/>
            <person name="Mozaffari S.V."/>
            <person name="Suzuki Y."/>
            <person name="Haramoto Y."/>
            <person name="Yamamoto T.S."/>
            <person name="Takagi C."/>
            <person name="Heald R."/>
            <person name="Miller K."/>
            <person name="Haudenschild C."/>
            <person name="Kitzman J."/>
            <person name="Nakayama T."/>
            <person name="Izutsu Y."/>
            <person name="Robert J."/>
            <person name="Fortriede J."/>
            <person name="Burns K."/>
            <person name="Lotay V."/>
            <person name="Karimi K."/>
            <person name="Yasuoka Y."/>
            <person name="Dichmann D.S."/>
            <person name="Flajnik M.F."/>
            <person name="Houston D.W."/>
            <person name="Shendure J."/>
            <person name="DuPasquier L."/>
            <person name="Vize P.D."/>
            <person name="Zorn A.M."/>
            <person name="Ito M."/>
            <person name="Marcotte E.M."/>
            <person name="Wallingford J.B."/>
            <person name="Ito Y."/>
            <person name="Asashima M."/>
            <person name="Ueno N."/>
            <person name="Matsuda Y."/>
            <person name="Veenstra G.J."/>
            <person name="Fujiyama A."/>
            <person name="Harland R.M."/>
            <person name="Taira M."/>
            <person name="Rokhsar D.S."/>
        </authorList>
    </citation>
    <scope>NUCLEOTIDE SEQUENCE [LARGE SCALE GENOMIC DNA]</scope>
    <source>
        <strain evidence="3">J</strain>
    </source>
</reference>
<protein>
    <submittedName>
        <fullName evidence="2">Uncharacterized protein</fullName>
    </submittedName>
</protein>